<dbReference type="InterPro" id="IPR020056">
    <property type="entry name" value="Rbsml_bL25/Gln-tRNA_synth_N"/>
</dbReference>
<dbReference type="Gene3D" id="2.170.120.20">
    <property type="entry name" value="Ribosomal protein L25, beta domain"/>
    <property type="match status" value="1"/>
</dbReference>
<dbReference type="Gene3D" id="2.40.240.10">
    <property type="entry name" value="Ribosomal Protein L25, Chain P"/>
    <property type="match status" value="1"/>
</dbReference>
<dbReference type="InterPro" id="IPR020057">
    <property type="entry name" value="Ribosomal_bL25_b-dom"/>
</dbReference>
<evidence type="ECO:0000256" key="4">
    <source>
        <dbReference type="ARBA" id="ARBA00023274"/>
    </source>
</evidence>
<dbReference type="AlphaFoldDB" id="A0A3B1E8X7"/>
<dbReference type="SUPFAM" id="SSF50715">
    <property type="entry name" value="Ribosomal protein L25-like"/>
    <property type="match status" value="1"/>
</dbReference>
<evidence type="ECO:0000256" key="2">
    <source>
        <dbReference type="ARBA" id="ARBA00022884"/>
    </source>
</evidence>
<evidence type="ECO:0000259" key="5">
    <source>
        <dbReference type="Pfam" id="PF01386"/>
    </source>
</evidence>
<keyword evidence="2" id="KW-0694">RNA-binding</keyword>
<evidence type="ECO:0000256" key="3">
    <source>
        <dbReference type="ARBA" id="ARBA00022980"/>
    </source>
</evidence>
<keyword evidence="3 7" id="KW-0689">Ribosomal protein</keyword>
<dbReference type="NCBIfam" id="NF004129">
    <property type="entry name" value="PRK05618.1-4"/>
    <property type="match status" value="1"/>
</dbReference>
<reference evidence="7" key="1">
    <citation type="submission" date="2018-10" db="EMBL/GenBank/DDBJ databases">
        <authorList>
            <person name="Aoki K."/>
        </authorList>
    </citation>
    <scope>NUCLEOTIDE SEQUENCE</scope>
</reference>
<keyword evidence="1" id="KW-0699">rRNA-binding</keyword>
<proteinExistence type="inferred from homology"/>
<dbReference type="Pfam" id="PF14693">
    <property type="entry name" value="Ribosomal_TL5_C"/>
    <property type="match status" value="1"/>
</dbReference>
<evidence type="ECO:0000256" key="1">
    <source>
        <dbReference type="ARBA" id="ARBA00022730"/>
    </source>
</evidence>
<feature type="domain" description="Large ribosomal subunit protein bL25 L25" evidence="5">
    <location>
        <begin position="2"/>
        <end position="87"/>
    </location>
</feature>
<dbReference type="InterPro" id="IPR001021">
    <property type="entry name" value="Ribosomal_bL25_long"/>
</dbReference>
<dbReference type="EMBL" id="UOYO01000003">
    <property type="protein sequence ID" value="VAY86286.1"/>
    <property type="molecule type" value="Genomic_DNA"/>
</dbReference>
<accession>A0A3B1E8X7</accession>
<protein>
    <submittedName>
        <fullName evidence="7">LSU ribosomal protein L25p</fullName>
    </submittedName>
</protein>
<dbReference type="GO" id="GO:0006412">
    <property type="term" value="P:translation"/>
    <property type="evidence" value="ECO:0007669"/>
    <property type="project" value="InterPro"/>
</dbReference>
<name>A0A3B1E8X7_9ZZZZ</name>
<dbReference type="InterPro" id="IPR020930">
    <property type="entry name" value="Ribosomal_uL5_bac-type"/>
</dbReference>
<dbReference type="PANTHER" id="PTHR33284:SF1">
    <property type="entry name" value="RIBOSOMAL PROTEIN L25_GLN-TRNA SYNTHETASE, ANTI-CODON-BINDING DOMAIN-CONTAINING PROTEIN"/>
    <property type="match status" value="1"/>
</dbReference>
<dbReference type="PANTHER" id="PTHR33284">
    <property type="entry name" value="RIBOSOMAL PROTEIN L25/GLN-TRNA SYNTHETASE, ANTI-CODON-BINDING DOMAIN-CONTAINING PROTEIN"/>
    <property type="match status" value="1"/>
</dbReference>
<dbReference type="GO" id="GO:0022625">
    <property type="term" value="C:cytosolic large ribosomal subunit"/>
    <property type="evidence" value="ECO:0007669"/>
    <property type="project" value="TreeGrafter"/>
</dbReference>
<evidence type="ECO:0000313" key="7">
    <source>
        <dbReference type="EMBL" id="VAY86286.1"/>
    </source>
</evidence>
<dbReference type="InterPro" id="IPR011035">
    <property type="entry name" value="Ribosomal_bL25/Gln-tRNA_synth"/>
</dbReference>
<dbReference type="InterPro" id="IPR037121">
    <property type="entry name" value="Ribosomal_bL25_C"/>
</dbReference>
<dbReference type="InterPro" id="IPR029751">
    <property type="entry name" value="Ribosomal_L25_dom"/>
</dbReference>
<dbReference type="GO" id="GO:0003735">
    <property type="term" value="F:structural constituent of ribosome"/>
    <property type="evidence" value="ECO:0007669"/>
    <property type="project" value="InterPro"/>
</dbReference>
<sequence>MLEGIIRESTGKKATKALRQDGYLIANIYGKGLENINAAFKKIDFIKAMRAKTTFTFEAKIGNKTHTLAIQEYQKDPINYDLLHIDLIAVQPKVVTFYQVPVRILGEAIGIKNKGVLMQYRKRIKIKSSIENAPDAIELDVSNLDVGDNILVKDLNLGDKITVCIGDTVPVVGVIKAK</sequence>
<organism evidence="7">
    <name type="scientific">hydrothermal vent metagenome</name>
    <dbReference type="NCBI Taxonomy" id="652676"/>
    <lineage>
        <taxon>unclassified sequences</taxon>
        <taxon>metagenomes</taxon>
        <taxon>ecological metagenomes</taxon>
    </lineage>
</organism>
<dbReference type="HAMAP" id="MF_01334">
    <property type="entry name" value="Ribosomal_bL25_CTC"/>
    <property type="match status" value="1"/>
</dbReference>
<gene>
    <name evidence="7" type="ORF">MNB_ARC-1_823</name>
</gene>
<keyword evidence="4" id="KW-0687">Ribonucleoprotein</keyword>
<dbReference type="GO" id="GO:0008097">
    <property type="term" value="F:5S rRNA binding"/>
    <property type="evidence" value="ECO:0007669"/>
    <property type="project" value="InterPro"/>
</dbReference>
<dbReference type="Pfam" id="PF01386">
    <property type="entry name" value="Ribosomal_L25p"/>
    <property type="match status" value="1"/>
</dbReference>
<feature type="domain" description="Large ribosomal subunit protein bL25 beta" evidence="6">
    <location>
        <begin position="99"/>
        <end position="176"/>
    </location>
</feature>
<dbReference type="CDD" id="cd00495">
    <property type="entry name" value="Ribosomal_L25_TL5_CTC"/>
    <property type="match status" value="1"/>
</dbReference>
<dbReference type="NCBIfam" id="TIGR00731">
    <property type="entry name" value="bL25_bact_ctc"/>
    <property type="match status" value="1"/>
</dbReference>
<evidence type="ECO:0000259" key="6">
    <source>
        <dbReference type="Pfam" id="PF14693"/>
    </source>
</evidence>